<dbReference type="Proteomes" id="UP000807469">
    <property type="component" value="Unassembled WGS sequence"/>
</dbReference>
<proteinExistence type="predicted"/>
<feature type="compositionally biased region" description="Low complexity" evidence="5">
    <location>
        <begin position="52"/>
        <end position="75"/>
    </location>
</feature>
<keyword evidence="8" id="KW-1185">Reference proteome</keyword>
<feature type="region of interest" description="Disordered" evidence="5">
    <location>
        <begin position="45"/>
        <end position="105"/>
    </location>
</feature>
<evidence type="ECO:0000313" key="7">
    <source>
        <dbReference type="EMBL" id="KAF9479576.1"/>
    </source>
</evidence>
<evidence type="ECO:0000256" key="3">
    <source>
        <dbReference type="ARBA" id="ARBA00022833"/>
    </source>
</evidence>
<dbReference type="OrthoDB" id="512667at2759"/>
<dbReference type="GO" id="GO:0008270">
    <property type="term" value="F:zinc ion binding"/>
    <property type="evidence" value="ECO:0007669"/>
    <property type="project" value="UniProtKB-KW"/>
</dbReference>
<dbReference type="GO" id="GO:0051087">
    <property type="term" value="F:protein-folding chaperone binding"/>
    <property type="evidence" value="ECO:0007669"/>
    <property type="project" value="TreeGrafter"/>
</dbReference>
<dbReference type="PANTHER" id="PTHR20922">
    <property type="entry name" value="DNL-TYPE ZINC FINGER PROTEIN"/>
    <property type="match status" value="1"/>
</dbReference>
<evidence type="ECO:0000256" key="1">
    <source>
        <dbReference type="ARBA" id="ARBA00022723"/>
    </source>
</evidence>
<keyword evidence="2 4" id="KW-0863">Zinc-finger</keyword>
<feature type="compositionally biased region" description="Low complexity" evidence="5">
    <location>
        <begin position="82"/>
        <end position="103"/>
    </location>
</feature>
<evidence type="ECO:0000256" key="5">
    <source>
        <dbReference type="SAM" id="MobiDB-lite"/>
    </source>
</evidence>
<dbReference type="PANTHER" id="PTHR20922:SF13">
    <property type="entry name" value="DNL-TYPE ZINC FINGER PROTEIN"/>
    <property type="match status" value="1"/>
</dbReference>
<dbReference type="Pfam" id="PF05180">
    <property type="entry name" value="zf-DNL"/>
    <property type="match status" value="1"/>
</dbReference>
<gene>
    <name evidence="7" type="ORF">BDN70DRAFT_878637</name>
</gene>
<name>A0A9P5Z2D3_9AGAR</name>
<sequence length="199" mass="21371">MLPSRLFRNTGIPPALRSLVTPHASLPSIIAVQLRFRLGVMPMSMSTQSNQSTPGTTASLSTSSSAPNTASKSTPLLAPQESSDGSSSNGSAKSANATTTSQSLPAKMEPRLQITFTCTANDCGERSTHQFTKQAYEKGVVLVQCPKCKNRHLIADHLGWFSHATQDGKLPRIEDILREKGEKVQRGIVMEGGDISFTE</sequence>
<evidence type="ECO:0000256" key="2">
    <source>
        <dbReference type="ARBA" id="ARBA00022771"/>
    </source>
</evidence>
<comment type="caution">
    <text evidence="7">The sequence shown here is derived from an EMBL/GenBank/DDBJ whole genome shotgun (WGS) entry which is preliminary data.</text>
</comment>
<dbReference type="GO" id="GO:0006457">
    <property type="term" value="P:protein folding"/>
    <property type="evidence" value="ECO:0007669"/>
    <property type="project" value="TreeGrafter"/>
</dbReference>
<accession>A0A9P5Z2D3</accession>
<organism evidence="7 8">
    <name type="scientific">Pholiota conissans</name>
    <dbReference type="NCBI Taxonomy" id="109636"/>
    <lineage>
        <taxon>Eukaryota</taxon>
        <taxon>Fungi</taxon>
        <taxon>Dikarya</taxon>
        <taxon>Basidiomycota</taxon>
        <taxon>Agaricomycotina</taxon>
        <taxon>Agaricomycetes</taxon>
        <taxon>Agaricomycetidae</taxon>
        <taxon>Agaricales</taxon>
        <taxon>Agaricineae</taxon>
        <taxon>Strophariaceae</taxon>
        <taxon>Pholiota</taxon>
    </lineage>
</organism>
<evidence type="ECO:0000259" key="6">
    <source>
        <dbReference type="PROSITE" id="PS51501"/>
    </source>
</evidence>
<protein>
    <submittedName>
        <fullName evidence="7">Zf-DNL-domain-containing protein</fullName>
    </submittedName>
</protein>
<evidence type="ECO:0000313" key="8">
    <source>
        <dbReference type="Proteomes" id="UP000807469"/>
    </source>
</evidence>
<keyword evidence="3" id="KW-0862">Zinc</keyword>
<feature type="domain" description="DNL-type" evidence="6">
    <location>
        <begin position="109"/>
        <end position="199"/>
    </location>
</feature>
<dbReference type="AlphaFoldDB" id="A0A9P5Z2D3"/>
<evidence type="ECO:0000256" key="4">
    <source>
        <dbReference type="PROSITE-ProRule" id="PRU00834"/>
    </source>
</evidence>
<dbReference type="PROSITE" id="PS51501">
    <property type="entry name" value="ZF_DNL"/>
    <property type="match status" value="1"/>
</dbReference>
<dbReference type="GO" id="GO:0005739">
    <property type="term" value="C:mitochondrion"/>
    <property type="evidence" value="ECO:0007669"/>
    <property type="project" value="TreeGrafter"/>
</dbReference>
<dbReference type="InterPro" id="IPR024158">
    <property type="entry name" value="Mt_import_TIM15"/>
</dbReference>
<reference evidence="7" key="1">
    <citation type="submission" date="2020-11" db="EMBL/GenBank/DDBJ databases">
        <authorList>
            <consortium name="DOE Joint Genome Institute"/>
            <person name="Ahrendt S."/>
            <person name="Riley R."/>
            <person name="Andreopoulos W."/>
            <person name="Labutti K."/>
            <person name="Pangilinan J."/>
            <person name="Ruiz-Duenas F.J."/>
            <person name="Barrasa J.M."/>
            <person name="Sanchez-Garcia M."/>
            <person name="Camarero S."/>
            <person name="Miyauchi S."/>
            <person name="Serrano A."/>
            <person name="Linde D."/>
            <person name="Babiker R."/>
            <person name="Drula E."/>
            <person name="Ayuso-Fernandez I."/>
            <person name="Pacheco R."/>
            <person name="Padilla G."/>
            <person name="Ferreira P."/>
            <person name="Barriuso J."/>
            <person name="Kellner H."/>
            <person name="Castanera R."/>
            <person name="Alfaro M."/>
            <person name="Ramirez L."/>
            <person name="Pisabarro A.G."/>
            <person name="Kuo A."/>
            <person name="Tritt A."/>
            <person name="Lipzen A."/>
            <person name="He G."/>
            <person name="Yan M."/>
            <person name="Ng V."/>
            <person name="Cullen D."/>
            <person name="Martin F."/>
            <person name="Rosso M.-N."/>
            <person name="Henrissat B."/>
            <person name="Hibbett D."/>
            <person name="Martinez A.T."/>
            <person name="Grigoriev I.V."/>
        </authorList>
    </citation>
    <scope>NUCLEOTIDE SEQUENCE</scope>
    <source>
        <strain evidence="7">CIRM-BRFM 674</strain>
    </source>
</reference>
<keyword evidence="1" id="KW-0479">Metal-binding</keyword>
<dbReference type="GO" id="GO:0030150">
    <property type="term" value="P:protein import into mitochondrial matrix"/>
    <property type="evidence" value="ECO:0007669"/>
    <property type="project" value="TreeGrafter"/>
</dbReference>
<dbReference type="EMBL" id="MU155210">
    <property type="protein sequence ID" value="KAF9479576.1"/>
    <property type="molecule type" value="Genomic_DNA"/>
</dbReference>
<dbReference type="GO" id="GO:0050821">
    <property type="term" value="P:protein stabilization"/>
    <property type="evidence" value="ECO:0007669"/>
    <property type="project" value="TreeGrafter"/>
</dbReference>
<dbReference type="InterPro" id="IPR007853">
    <property type="entry name" value="Znf_DNL-typ"/>
</dbReference>